<proteinExistence type="predicted"/>
<organism evidence="2 3">
    <name type="scientific">Siminovitchia fordii</name>
    <dbReference type="NCBI Taxonomy" id="254759"/>
    <lineage>
        <taxon>Bacteria</taxon>
        <taxon>Bacillati</taxon>
        <taxon>Bacillota</taxon>
        <taxon>Bacilli</taxon>
        <taxon>Bacillales</taxon>
        <taxon>Bacillaceae</taxon>
        <taxon>Siminovitchia</taxon>
    </lineage>
</organism>
<evidence type="ECO:0000259" key="1">
    <source>
        <dbReference type="SMART" id="SM00953"/>
    </source>
</evidence>
<dbReference type="SMART" id="SM00953">
    <property type="entry name" value="RES"/>
    <property type="match status" value="1"/>
</dbReference>
<dbReference type="Proteomes" id="UP000680279">
    <property type="component" value="Unassembled WGS sequence"/>
</dbReference>
<keyword evidence="3" id="KW-1185">Reference proteome</keyword>
<feature type="domain" description="RES" evidence="1">
    <location>
        <begin position="193"/>
        <end position="344"/>
    </location>
</feature>
<accession>A0ABQ4KAK7</accession>
<comment type="caution">
    <text evidence="2">The sequence shown here is derived from an EMBL/GenBank/DDBJ whole genome shotgun (WGS) entry which is preliminary data.</text>
</comment>
<name>A0ABQ4KAK7_9BACI</name>
<dbReference type="RefSeq" id="WP_212963548.1">
    <property type="nucleotide sequence ID" value="NZ_BOQT01000015.1"/>
</dbReference>
<dbReference type="InterPro" id="IPR014914">
    <property type="entry name" value="RES_dom"/>
</dbReference>
<reference evidence="2 3" key="1">
    <citation type="submission" date="2021-03" db="EMBL/GenBank/DDBJ databases">
        <title>Antimicrobial resistance genes in bacteria isolated from Japanese honey, and their potential for conferring macrolide and lincosamide resistance in the American foulbrood pathogen Paenibacillus larvae.</title>
        <authorList>
            <person name="Okamoto M."/>
            <person name="Kumagai M."/>
            <person name="Kanamori H."/>
            <person name="Takamatsu D."/>
        </authorList>
    </citation>
    <scope>NUCLEOTIDE SEQUENCE [LARGE SCALE GENOMIC DNA]</scope>
    <source>
        <strain evidence="2 3">J1TS3</strain>
    </source>
</reference>
<evidence type="ECO:0000313" key="3">
    <source>
        <dbReference type="Proteomes" id="UP000680279"/>
    </source>
</evidence>
<gene>
    <name evidence="2" type="ORF">J1TS3_33810</name>
</gene>
<evidence type="ECO:0000313" key="2">
    <source>
        <dbReference type="EMBL" id="GIN22247.1"/>
    </source>
</evidence>
<dbReference type="EMBL" id="BOQT01000015">
    <property type="protein sequence ID" value="GIN22247.1"/>
    <property type="molecule type" value="Genomic_DNA"/>
</dbReference>
<dbReference type="Pfam" id="PF08808">
    <property type="entry name" value="RES"/>
    <property type="match status" value="1"/>
</dbReference>
<protein>
    <recommendedName>
        <fullName evidence="1">RES domain-containing protein</fullName>
    </recommendedName>
</protein>
<sequence length="361" mass="41569">MNCCVECFKDSEIRSIIKSLNEIGNCDFCYKSAIFIYNIDRNDNLTPYFNELIEIYTPISLMQEEMKEHRADFSLLKDKLNTFWEIFNVDSSIVYKILIEICKEKYESAPEVFDEPVGFAKLYDYEFQEENSILGNQSWNEFTEGIKYQSRFHLKTFNTKVFADIIDFASVKFEKGNTFYRARLSNERNEAFPKSEMGAPKKGKASNGRVNPLGISCLYLASRPLVSVKEIRAGIHDLVSIAPFELIEDIEVINLINLDKISPLLGLNHEIHAINKSHLKHIAQEIIRPLKGSNPNLEYLPSQYICDLIKSEGKQGVMYKSTVDENGYNIAIFDESLLECKEVSFHEVTKIEYVVNPELLI</sequence>